<evidence type="ECO:0000256" key="3">
    <source>
        <dbReference type="ARBA" id="ARBA00023015"/>
    </source>
</evidence>
<evidence type="ECO:0000313" key="7">
    <source>
        <dbReference type="EMBL" id="GGD67885.1"/>
    </source>
</evidence>
<evidence type="ECO:0000256" key="5">
    <source>
        <dbReference type="ARBA" id="ARBA00023163"/>
    </source>
</evidence>
<dbReference type="GO" id="GO:0006508">
    <property type="term" value="P:proteolysis"/>
    <property type="evidence" value="ECO:0007669"/>
    <property type="project" value="UniProtKB-KW"/>
</dbReference>
<gene>
    <name evidence="7" type="ORF">GCM10010990_16730</name>
</gene>
<dbReference type="GO" id="GO:0004252">
    <property type="term" value="F:serine-type endopeptidase activity"/>
    <property type="evidence" value="ECO:0007669"/>
    <property type="project" value="InterPro"/>
</dbReference>
<dbReference type="RefSeq" id="WP_066771248.1">
    <property type="nucleotide sequence ID" value="NZ_BMIP01000003.1"/>
</dbReference>
<evidence type="ECO:0000313" key="8">
    <source>
        <dbReference type="Proteomes" id="UP000612349"/>
    </source>
</evidence>
<keyword evidence="1" id="KW-0645">Protease</keyword>
<dbReference type="EMBL" id="BMIP01000003">
    <property type="protein sequence ID" value="GGD67885.1"/>
    <property type="molecule type" value="Genomic_DNA"/>
</dbReference>
<dbReference type="Gene3D" id="2.10.109.10">
    <property type="entry name" value="Umud Fragment, subunit A"/>
    <property type="match status" value="1"/>
</dbReference>
<keyword evidence="2" id="KW-0378">Hydrolase</keyword>
<dbReference type="GO" id="GO:0003677">
    <property type="term" value="F:DNA binding"/>
    <property type="evidence" value="ECO:0007669"/>
    <property type="project" value="UniProtKB-KW"/>
</dbReference>
<sequence>MVNDLKHDPTRIRLLELAEGRGVSLSALSRLLGKNVSYLQQFIRKGSPRKLEETDRATLARFFGVEEAELGAPDSQDNSYDPPKREGNIPNIPLRVANWVDVPRLALGASAGPGALAEDDAPAGHLRFAAGWLRELGLTPGALSALTVAGDSMEPTLRDGDEILVARADSDPGGRLRDGIHVIRRDGVLQVKRLQFGPGQASVISDNRAYPSDMGVPLEEVEVLGRVVWKGGRI</sequence>
<dbReference type="SUPFAM" id="SSF51306">
    <property type="entry name" value="LexA/Signal peptidase"/>
    <property type="match status" value="1"/>
</dbReference>
<dbReference type="InterPro" id="IPR039418">
    <property type="entry name" value="LexA-like"/>
</dbReference>
<dbReference type="PANTHER" id="PTHR40661:SF3">
    <property type="entry name" value="FELS-1 PROPHAGE TRANSCRIPTIONAL REGULATOR"/>
    <property type="match status" value="1"/>
</dbReference>
<accession>A0A916YZ39</accession>
<keyword evidence="5" id="KW-0804">Transcription</keyword>
<dbReference type="InterPro" id="IPR019756">
    <property type="entry name" value="Pept_S26A_signal_pept_1_Ser-AS"/>
</dbReference>
<dbReference type="AlphaFoldDB" id="A0A916YZ39"/>
<evidence type="ECO:0000256" key="1">
    <source>
        <dbReference type="ARBA" id="ARBA00022670"/>
    </source>
</evidence>
<reference evidence="7" key="1">
    <citation type="journal article" date="2014" name="Int. J. Syst. Evol. Microbiol.">
        <title>Complete genome sequence of Corynebacterium casei LMG S-19264T (=DSM 44701T), isolated from a smear-ripened cheese.</title>
        <authorList>
            <consortium name="US DOE Joint Genome Institute (JGI-PGF)"/>
            <person name="Walter F."/>
            <person name="Albersmeier A."/>
            <person name="Kalinowski J."/>
            <person name="Ruckert C."/>
        </authorList>
    </citation>
    <scope>NUCLEOTIDE SEQUENCE</scope>
    <source>
        <strain evidence="7">CGMCC 1.15360</strain>
    </source>
</reference>
<dbReference type="OrthoDB" id="528805at2"/>
<evidence type="ECO:0000259" key="6">
    <source>
        <dbReference type="Pfam" id="PF00717"/>
    </source>
</evidence>
<protein>
    <recommendedName>
        <fullName evidence="6">Peptidase S24/S26A/S26B/S26C domain-containing protein</fullName>
    </recommendedName>
</protein>
<organism evidence="7 8">
    <name type="scientific">Croceicoccus mobilis</name>
    <dbReference type="NCBI Taxonomy" id="1703339"/>
    <lineage>
        <taxon>Bacteria</taxon>
        <taxon>Pseudomonadati</taxon>
        <taxon>Pseudomonadota</taxon>
        <taxon>Alphaproteobacteria</taxon>
        <taxon>Sphingomonadales</taxon>
        <taxon>Erythrobacteraceae</taxon>
        <taxon>Croceicoccus</taxon>
    </lineage>
</organism>
<dbReference type="GO" id="GO:0016020">
    <property type="term" value="C:membrane"/>
    <property type="evidence" value="ECO:0007669"/>
    <property type="project" value="InterPro"/>
</dbReference>
<dbReference type="PROSITE" id="PS00501">
    <property type="entry name" value="SPASE_I_1"/>
    <property type="match status" value="1"/>
</dbReference>
<proteinExistence type="predicted"/>
<keyword evidence="4" id="KW-0238">DNA-binding</keyword>
<dbReference type="Proteomes" id="UP000612349">
    <property type="component" value="Unassembled WGS sequence"/>
</dbReference>
<keyword evidence="8" id="KW-1185">Reference proteome</keyword>
<feature type="domain" description="Peptidase S24/S26A/S26B/S26C" evidence="6">
    <location>
        <begin position="109"/>
        <end position="228"/>
    </location>
</feature>
<evidence type="ECO:0000256" key="4">
    <source>
        <dbReference type="ARBA" id="ARBA00023125"/>
    </source>
</evidence>
<evidence type="ECO:0000256" key="2">
    <source>
        <dbReference type="ARBA" id="ARBA00022801"/>
    </source>
</evidence>
<dbReference type="Pfam" id="PF00717">
    <property type="entry name" value="Peptidase_S24"/>
    <property type="match status" value="1"/>
</dbReference>
<keyword evidence="3" id="KW-0805">Transcription regulation</keyword>
<dbReference type="InterPro" id="IPR015927">
    <property type="entry name" value="Peptidase_S24_S26A/B/C"/>
</dbReference>
<dbReference type="InterPro" id="IPR036286">
    <property type="entry name" value="LexA/Signal_pep-like_sf"/>
</dbReference>
<reference evidence="7" key="2">
    <citation type="submission" date="2020-09" db="EMBL/GenBank/DDBJ databases">
        <authorList>
            <person name="Sun Q."/>
            <person name="Zhou Y."/>
        </authorList>
    </citation>
    <scope>NUCLEOTIDE SEQUENCE</scope>
    <source>
        <strain evidence="7">CGMCC 1.15360</strain>
    </source>
</reference>
<dbReference type="PANTHER" id="PTHR40661">
    <property type="match status" value="1"/>
</dbReference>
<name>A0A916YZ39_9SPHN</name>
<dbReference type="CDD" id="cd06529">
    <property type="entry name" value="S24_LexA-like"/>
    <property type="match status" value="1"/>
</dbReference>
<comment type="caution">
    <text evidence="7">The sequence shown here is derived from an EMBL/GenBank/DDBJ whole genome shotgun (WGS) entry which is preliminary data.</text>
</comment>